<dbReference type="GO" id="GO:0010945">
    <property type="term" value="F:coenzyme A diphosphatase activity"/>
    <property type="evidence" value="ECO:0007669"/>
    <property type="project" value="InterPro"/>
</dbReference>
<dbReference type="EMBL" id="PDEQ01000002">
    <property type="protein sequence ID" value="PEN14575.1"/>
    <property type="molecule type" value="Genomic_DNA"/>
</dbReference>
<name>A0A2A8D0W8_9BACT</name>
<evidence type="ECO:0000256" key="4">
    <source>
        <dbReference type="ARBA" id="ARBA00022801"/>
    </source>
</evidence>
<evidence type="ECO:0000256" key="1">
    <source>
        <dbReference type="ARBA" id="ARBA00001936"/>
    </source>
</evidence>
<dbReference type="AlphaFoldDB" id="A0A2A8D0W8"/>
<comment type="cofactor">
    <cofactor evidence="2">
        <name>Mg(2+)</name>
        <dbReference type="ChEBI" id="CHEBI:18420"/>
    </cofactor>
</comment>
<evidence type="ECO:0000259" key="7">
    <source>
        <dbReference type="PROSITE" id="PS51462"/>
    </source>
</evidence>
<keyword evidence="6" id="KW-0464">Manganese</keyword>
<comment type="cofactor">
    <cofactor evidence="1">
        <name>Mn(2+)</name>
        <dbReference type="ChEBI" id="CHEBI:29035"/>
    </cofactor>
</comment>
<proteinExistence type="predicted"/>
<feature type="domain" description="Nudix hydrolase" evidence="7">
    <location>
        <begin position="52"/>
        <end position="186"/>
    </location>
</feature>
<evidence type="ECO:0000256" key="3">
    <source>
        <dbReference type="ARBA" id="ARBA00022723"/>
    </source>
</evidence>
<keyword evidence="5" id="KW-0460">Magnesium</keyword>
<dbReference type="InterPro" id="IPR015797">
    <property type="entry name" value="NUDIX_hydrolase-like_dom_sf"/>
</dbReference>
<dbReference type="InterPro" id="IPR045121">
    <property type="entry name" value="CoAse"/>
</dbReference>
<evidence type="ECO:0000313" key="8">
    <source>
        <dbReference type="EMBL" id="PEN14575.1"/>
    </source>
</evidence>
<dbReference type="RefSeq" id="WP_098074749.1">
    <property type="nucleotide sequence ID" value="NZ_PDEQ01000002.1"/>
</dbReference>
<protein>
    <submittedName>
        <fullName evidence="8">Coenzyme A pyrophosphatase</fullName>
    </submittedName>
</protein>
<dbReference type="Proteomes" id="UP000220102">
    <property type="component" value="Unassembled WGS sequence"/>
</dbReference>
<dbReference type="PANTHER" id="PTHR12992:SF11">
    <property type="entry name" value="MITOCHONDRIAL COENZYME A DIPHOSPHATASE NUDT8"/>
    <property type="match status" value="1"/>
</dbReference>
<dbReference type="Gene3D" id="3.90.79.10">
    <property type="entry name" value="Nucleoside Triphosphate Pyrophosphohydrolase"/>
    <property type="match status" value="1"/>
</dbReference>
<sequence>MSTSSLNLSLDNLAIRLRDRLGHALPGTEAQVQMAPRYSARENALSVEGRNCREAGVLALLYPDDDPYLVLTVRRDDLPDHPGQVSFPGGQREAGETLPETALREAKEEVNLTTDPVEVLGALTPLFVPPSNFCVHPFVGVLDHRPSLSATDREVGAILRVPISHLLDPETRVVETWTLHGQQIDVPYYRVEGHTVWGATAMMLSELLACVRDVV</sequence>
<evidence type="ECO:0000256" key="2">
    <source>
        <dbReference type="ARBA" id="ARBA00001946"/>
    </source>
</evidence>
<dbReference type="GO" id="GO:0046872">
    <property type="term" value="F:metal ion binding"/>
    <property type="evidence" value="ECO:0007669"/>
    <property type="project" value="UniProtKB-KW"/>
</dbReference>
<keyword evidence="9" id="KW-1185">Reference proteome</keyword>
<dbReference type="InterPro" id="IPR020084">
    <property type="entry name" value="NUDIX_hydrolase_CS"/>
</dbReference>
<dbReference type="PANTHER" id="PTHR12992">
    <property type="entry name" value="NUDIX HYDROLASE"/>
    <property type="match status" value="1"/>
</dbReference>
<evidence type="ECO:0000256" key="5">
    <source>
        <dbReference type="ARBA" id="ARBA00022842"/>
    </source>
</evidence>
<gene>
    <name evidence="8" type="ORF">CRI94_06015</name>
</gene>
<keyword evidence="3" id="KW-0479">Metal-binding</keyword>
<organism evidence="8 9">
    <name type="scientific">Longibacter salinarum</name>
    <dbReference type="NCBI Taxonomy" id="1850348"/>
    <lineage>
        <taxon>Bacteria</taxon>
        <taxon>Pseudomonadati</taxon>
        <taxon>Rhodothermota</taxon>
        <taxon>Rhodothermia</taxon>
        <taxon>Rhodothermales</taxon>
        <taxon>Salisaetaceae</taxon>
        <taxon>Longibacter</taxon>
    </lineage>
</organism>
<comment type="caution">
    <text evidence="8">The sequence shown here is derived from an EMBL/GenBank/DDBJ whole genome shotgun (WGS) entry which is preliminary data.</text>
</comment>
<evidence type="ECO:0000256" key="6">
    <source>
        <dbReference type="ARBA" id="ARBA00023211"/>
    </source>
</evidence>
<evidence type="ECO:0000313" key="9">
    <source>
        <dbReference type="Proteomes" id="UP000220102"/>
    </source>
</evidence>
<dbReference type="InterPro" id="IPR000086">
    <property type="entry name" value="NUDIX_hydrolase_dom"/>
</dbReference>
<keyword evidence="4" id="KW-0378">Hydrolase</keyword>
<dbReference type="PROSITE" id="PS00893">
    <property type="entry name" value="NUDIX_BOX"/>
    <property type="match status" value="1"/>
</dbReference>
<dbReference type="PROSITE" id="PS51462">
    <property type="entry name" value="NUDIX"/>
    <property type="match status" value="1"/>
</dbReference>
<dbReference type="SUPFAM" id="SSF55811">
    <property type="entry name" value="Nudix"/>
    <property type="match status" value="1"/>
</dbReference>
<dbReference type="Pfam" id="PF00293">
    <property type="entry name" value="NUDIX"/>
    <property type="match status" value="1"/>
</dbReference>
<dbReference type="CDD" id="cd03426">
    <property type="entry name" value="NUDIX_CoAse_Nudt7"/>
    <property type="match status" value="1"/>
</dbReference>
<accession>A0A2A8D0W8</accession>
<dbReference type="OrthoDB" id="9802805at2"/>
<reference evidence="8 9" key="1">
    <citation type="submission" date="2017-10" db="EMBL/GenBank/DDBJ databases">
        <title>Draft genome of Longibacter Salinarum.</title>
        <authorList>
            <person name="Goh K.M."/>
            <person name="Shamsir M.S."/>
            <person name="Lim S.W."/>
        </authorList>
    </citation>
    <scope>NUCLEOTIDE SEQUENCE [LARGE SCALE GENOMIC DNA]</scope>
    <source>
        <strain evidence="8 9">KCTC 52045</strain>
    </source>
</reference>